<dbReference type="EMBL" id="CM037159">
    <property type="protein sequence ID" value="KAH7865077.1"/>
    <property type="molecule type" value="Genomic_DNA"/>
</dbReference>
<dbReference type="Proteomes" id="UP000828048">
    <property type="component" value="Chromosome 9"/>
</dbReference>
<organism evidence="1 2">
    <name type="scientific">Vaccinium darrowii</name>
    <dbReference type="NCBI Taxonomy" id="229202"/>
    <lineage>
        <taxon>Eukaryota</taxon>
        <taxon>Viridiplantae</taxon>
        <taxon>Streptophyta</taxon>
        <taxon>Embryophyta</taxon>
        <taxon>Tracheophyta</taxon>
        <taxon>Spermatophyta</taxon>
        <taxon>Magnoliopsida</taxon>
        <taxon>eudicotyledons</taxon>
        <taxon>Gunneridae</taxon>
        <taxon>Pentapetalae</taxon>
        <taxon>asterids</taxon>
        <taxon>Ericales</taxon>
        <taxon>Ericaceae</taxon>
        <taxon>Vaccinioideae</taxon>
        <taxon>Vaccinieae</taxon>
        <taxon>Vaccinium</taxon>
    </lineage>
</organism>
<sequence>MIPPTVPNSAAADKGLFLLSSVMSHKRQPDDFKANPSQDKRRKLPSLKNVILEVMSLRKVQLCMEPVLEPLIRKVVKEEVELALRKYLSNMKWSIGKEIESSESRSLQLQFLPKISLPIFTGSRIEGEDCNTLKVALVDNLTGQIVYSGLESSAKVEIVVLEGDFDGDEGGNWTLEEFNNNIVRERAGKKPLLTGDLLFPLEEGIGLVGEIYFTDNSSWTRSRKFRLGARVVDSFEGVRVREAKTESFIVRDHRGELYKKHHPPSLHDEVWRLEKIGKDGAFHKRLNREKVNSVKDFLILLNLDPTRLRNILGMGMSTKMWEFTVEHAQTCIIDHRLYFYCPGSQQKTGVVFSVVGQVMGLLSDCQYIPLDKLSETEKEEAHNMVIAAFTNWEKVVSFDDEASLINASGRLFSYTTCANSADIKVLTSQKIGEFDYPQTSLCSPDTMPADIKVLTPQKIDEFNYPQTSLCSPDTMPSVYSMGHLNILDDFGLQDIDHLDLSYDETINFNGQVTNSLFCEPEDDRLQYFDADCSFQSGNSRFESDLHSAVNGFLLPRSAAFAQRKWTMVFSVLKWFSIRKIVAKKTNVRRKPRIF</sequence>
<comment type="caution">
    <text evidence="1">The sequence shown here is derived from an EMBL/GenBank/DDBJ whole genome shotgun (WGS) entry which is preliminary data.</text>
</comment>
<evidence type="ECO:0000313" key="2">
    <source>
        <dbReference type="Proteomes" id="UP000828048"/>
    </source>
</evidence>
<name>A0ACB7ZGV3_9ERIC</name>
<evidence type="ECO:0000313" key="1">
    <source>
        <dbReference type="EMBL" id="KAH7865077.1"/>
    </source>
</evidence>
<keyword evidence="2" id="KW-1185">Reference proteome</keyword>
<accession>A0ACB7ZGV3</accession>
<reference evidence="1 2" key="1">
    <citation type="journal article" date="2021" name="Hortic Res">
        <title>High-quality reference genome and annotation aids understanding of berry development for evergreen blueberry (Vaccinium darrowii).</title>
        <authorList>
            <person name="Yu J."/>
            <person name="Hulse-Kemp A.M."/>
            <person name="Babiker E."/>
            <person name="Staton M."/>
        </authorList>
    </citation>
    <scope>NUCLEOTIDE SEQUENCE [LARGE SCALE GENOMIC DNA]</scope>
    <source>
        <strain evidence="2">cv. NJ 8807/NJ 8810</strain>
        <tissue evidence="1">Young leaf</tissue>
    </source>
</reference>
<gene>
    <name evidence="1" type="ORF">Vadar_001928</name>
</gene>
<proteinExistence type="predicted"/>
<protein>
    <submittedName>
        <fullName evidence="1">Uncharacterized protein</fullName>
    </submittedName>
</protein>